<reference evidence="2" key="1">
    <citation type="submission" date="2021-03" db="EMBL/GenBank/DDBJ databases">
        <authorList>
            <person name="Wang G."/>
        </authorList>
    </citation>
    <scope>NUCLEOTIDE SEQUENCE</scope>
    <source>
        <strain evidence="2">KCTC 12899</strain>
    </source>
</reference>
<feature type="domain" description="DUF6079" evidence="1">
    <location>
        <begin position="134"/>
        <end position="197"/>
    </location>
</feature>
<dbReference type="EMBL" id="JAFREP010000015">
    <property type="protein sequence ID" value="MBO1320047.1"/>
    <property type="molecule type" value="Genomic_DNA"/>
</dbReference>
<sequence>MLIGDLVGVQKQPTVVRLDHLREQDRRWITESYHITEEVQRYQQSVQHLLRERRGAGIFLIGHYGSGKSHFLAWLTRRLEAGAWCDYPVRPVPISLLHYAAEDTLEQIVKQVVIEALGLDVATLPDTNRQALWQQIAVQLAGAGLFLLVDELSEFLRSKADARAFNEDLRFLQFLGEWMSDYPVWLIASLQEHIERTGEIEYALYRKIRDRYQLRFLLSPAHVKDLISRRILVKETGYEAEVTRLVQTLQRAFPNSSVDFSTLREIYPIHPVTLALLEEVRDRFSQARGMVSFVMGQLGGVAERGIAPFLEQAWGRLVSPDTIVDYFADLFEVQPEFLALAQRVLPYYRKHLPRLFETEARQKLADRVLKLLVLVHLSPAREVLQAQEAAWWLLHKVSSIDPERNLQVIGRLLDTLADRGAYVVRADGGYLLDLGEDAADTVQRDIERGLRDLAEPDTVIFESLLPVLADAELNPLRFERGSWQRRQVVWQFHERVGYVFLGGGPAPDPPAVGLQIGLPWGPSPAGRRCFRFEPRPMEMSSGLRELCVLLRLHDQAVSQSQAAKIKDRIAQLAPLFVNGVRQAYLEGDLYDTHGDKLTALREGHTRKTGDWLRALLLAVFRFHFPQFETYAPGYGPLSHEAYRQLMNFVRENDIEQADAPEYVRLIREAYWLPMKLMVRKGRGYAMHPKLDQHELVQLIRPMLAHEPSPNQIYETLAAPIYGLVPDQIHLLLLLLLIQGEIDIKRAKTSLRESYESLPTPRHYDRIVEGKALSQQQLVSFAKLCDGVGVAFPKQANVTGQKRAAAAFKKYALKQIDFFGAFLQRLDAFDDVVDLQERVKNHLGQWQAMRKGDHELAAVQQFLFQLEQSVPLFLDSHHELRQLPEKLERLMSELRRFIHLFKHPGLAELAGAGLRNGIDALGEPPSFAEADALEEWLSAASQLYEGHVRDYQTKHEMYWRANAGLTADQPLPAVAHGGQLGLRDEIEGLARLKNELESKRCRRIAALAFQPLCDCGFDGKTAPFSELIQQYERRHGALLEQVTRFFAQDRVRRGVAEYQDKALEAPLATSAYLEERAPFPDIQEVALFDQHLAGVALVETVPLAELQSLLVGRTWQTPALMQTMQQYLAPFEPRYQFQAEPVRQSTGDNEALLLWCLEAALRQGRAMPPVFSLEARAAVADKVRPGWVLQKSLAALEHLDLGDAIIDRVCAMALDGLVRVPEPAKKTADADSALLAALQWLLFPPASLPAAEVGERAALLYRVHRRFKRVTPAAWSAALDRLAHIELDGTPPALRAVLTEQQDARWLVFDCLGTPLLPVLLPILTRHFSRGKKPRLAFALTGTTTTTSAFYDELVTHAPGQRHQKIDVIDQRVHLADDDFAALEKRVAAEVEVALTGLAPWEGDRPLLIFADHGFRCREDGGGFGHGGATTLERLIPLMTFEPDA</sequence>
<dbReference type="InterPro" id="IPR027417">
    <property type="entry name" value="P-loop_NTPase"/>
</dbReference>
<dbReference type="SUPFAM" id="SSF52540">
    <property type="entry name" value="P-loop containing nucleoside triphosphate hydrolases"/>
    <property type="match status" value="1"/>
</dbReference>
<proteinExistence type="predicted"/>
<name>A0A8J7Q3T2_9BACT</name>
<evidence type="ECO:0000313" key="3">
    <source>
        <dbReference type="Proteomes" id="UP000664417"/>
    </source>
</evidence>
<dbReference type="Gene3D" id="3.40.50.300">
    <property type="entry name" value="P-loop containing nucleotide triphosphate hydrolases"/>
    <property type="match status" value="1"/>
</dbReference>
<evidence type="ECO:0000313" key="2">
    <source>
        <dbReference type="EMBL" id="MBO1320047.1"/>
    </source>
</evidence>
<keyword evidence="3" id="KW-1185">Reference proteome</keyword>
<dbReference type="Pfam" id="PF19557">
    <property type="entry name" value="DUF6079_1st"/>
    <property type="match status" value="1"/>
</dbReference>
<organism evidence="2 3">
    <name type="scientific">Acanthopleuribacter pedis</name>
    <dbReference type="NCBI Taxonomy" id="442870"/>
    <lineage>
        <taxon>Bacteria</taxon>
        <taxon>Pseudomonadati</taxon>
        <taxon>Acidobacteriota</taxon>
        <taxon>Holophagae</taxon>
        <taxon>Acanthopleuribacterales</taxon>
        <taxon>Acanthopleuribacteraceae</taxon>
        <taxon>Acanthopleuribacter</taxon>
    </lineage>
</organism>
<evidence type="ECO:0000259" key="1">
    <source>
        <dbReference type="Pfam" id="PF19557"/>
    </source>
</evidence>
<accession>A0A8J7Q3T2</accession>
<gene>
    <name evidence="2" type="ORF">J3U88_16350</name>
</gene>
<dbReference type="RefSeq" id="WP_207860000.1">
    <property type="nucleotide sequence ID" value="NZ_JAFREP010000015.1"/>
</dbReference>
<dbReference type="Proteomes" id="UP000664417">
    <property type="component" value="Unassembled WGS sequence"/>
</dbReference>
<comment type="caution">
    <text evidence="2">The sequence shown here is derived from an EMBL/GenBank/DDBJ whole genome shotgun (WGS) entry which is preliminary data.</text>
</comment>
<protein>
    <submittedName>
        <fullName evidence="2">AAA family ATPase</fullName>
    </submittedName>
</protein>
<dbReference type="InterPro" id="IPR045725">
    <property type="entry name" value="DUF6079_N"/>
</dbReference>